<accession>A0A3E0IXM9</accession>
<reference evidence="1 2" key="1">
    <citation type="submission" date="2018-08" db="EMBL/GenBank/DDBJ databases">
        <title>Genome sequence of Halobacillus trueperi KCTC 3686.</title>
        <authorList>
            <person name="Cho K.H."/>
            <person name="Kwak M.-J."/>
            <person name="Kim B.-Y."/>
            <person name="Chun J."/>
        </authorList>
    </citation>
    <scope>NUCLEOTIDE SEQUENCE [LARGE SCALE GENOMIC DNA]</scope>
    <source>
        <strain evidence="1 2">KCTC 3686</strain>
    </source>
</reference>
<sequence length="209" mass="25553">MSQDRGYEILNSDKMMKRRFRMFEKCTEVRQWLSEFDSEWMFAGGWAIDLHIGEETRHHEDVEVAIFREDQHELYEALKSWDLHVVKKKDIKRWEGETLTLPDHEIHAFSQEGHRLEILLNEKNKHRWQFRRDPFITFEISRMHLQSEHGHSYLNPEIVLLYKSTYTTEKDAEDFLHVFPFLNDHQKEWLKQALMHHQPEHPWLEALLY</sequence>
<evidence type="ECO:0008006" key="3">
    <source>
        <dbReference type="Google" id="ProtNLM"/>
    </source>
</evidence>
<dbReference type="Gene3D" id="3.30.460.40">
    <property type="match status" value="1"/>
</dbReference>
<dbReference type="Pfam" id="PF10706">
    <property type="entry name" value="Aminoglyc_resit"/>
    <property type="match status" value="1"/>
</dbReference>
<keyword evidence="2" id="KW-1185">Reference proteome</keyword>
<protein>
    <recommendedName>
        <fullName evidence="3">Amino acid transporter</fullName>
    </recommendedName>
</protein>
<dbReference type="SUPFAM" id="SSF81301">
    <property type="entry name" value="Nucleotidyltransferase"/>
    <property type="match status" value="1"/>
</dbReference>
<dbReference type="AlphaFoldDB" id="A0A3E0IXM9"/>
<dbReference type="InterPro" id="IPR043519">
    <property type="entry name" value="NT_sf"/>
</dbReference>
<proteinExistence type="predicted"/>
<dbReference type="EMBL" id="QUAE01000038">
    <property type="protein sequence ID" value="REJ05383.1"/>
    <property type="molecule type" value="Genomic_DNA"/>
</dbReference>
<evidence type="ECO:0000313" key="1">
    <source>
        <dbReference type="EMBL" id="REJ05383.1"/>
    </source>
</evidence>
<organism evidence="1 2">
    <name type="scientific">Halobacillus trueperi</name>
    <dbReference type="NCBI Taxonomy" id="156205"/>
    <lineage>
        <taxon>Bacteria</taxon>
        <taxon>Bacillati</taxon>
        <taxon>Bacillota</taxon>
        <taxon>Bacilli</taxon>
        <taxon>Bacillales</taxon>
        <taxon>Bacillaceae</taxon>
        <taxon>Halobacillus</taxon>
    </lineage>
</organism>
<name>A0A3E0IXM9_9BACI</name>
<gene>
    <name evidence="1" type="ORF">DYE48_20500</name>
</gene>
<dbReference type="InterPro" id="IPR019646">
    <property type="entry name" value="Aminoglyc_AdlTrfase"/>
</dbReference>
<comment type="caution">
    <text evidence="1">The sequence shown here is derived from an EMBL/GenBank/DDBJ whole genome shotgun (WGS) entry which is preliminary data.</text>
</comment>
<dbReference type="Proteomes" id="UP000256305">
    <property type="component" value="Unassembled WGS sequence"/>
</dbReference>
<evidence type="ECO:0000313" key="2">
    <source>
        <dbReference type="Proteomes" id="UP000256305"/>
    </source>
</evidence>